<dbReference type="InterPro" id="IPR001173">
    <property type="entry name" value="Glyco_trans_2-like"/>
</dbReference>
<gene>
    <name evidence="2" type="ORF">FE773_01830</name>
</gene>
<dbReference type="InterPro" id="IPR050834">
    <property type="entry name" value="Glycosyltransf_2"/>
</dbReference>
<dbReference type="CDD" id="cd00761">
    <property type="entry name" value="Glyco_tranf_GTA_type"/>
    <property type="match status" value="1"/>
</dbReference>
<evidence type="ECO:0000313" key="2">
    <source>
        <dbReference type="EMBL" id="QCT93962.1"/>
    </source>
</evidence>
<dbReference type="SUPFAM" id="SSF53448">
    <property type="entry name" value="Nucleotide-diphospho-sugar transferases"/>
    <property type="match status" value="1"/>
</dbReference>
<dbReference type="InterPro" id="IPR029044">
    <property type="entry name" value="Nucleotide-diphossugar_trans"/>
</dbReference>
<dbReference type="Gene3D" id="3.90.550.10">
    <property type="entry name" value="Spore Coat Polysaccharide Biosynthesis Protein SpsA, Chain A"/>
    <property type="match status" value="1"/>
</dbReference>
<reference evidence="2 3" key="1">
    <citation type="submission" date="2019-05" db="EMBL/GenBank/DDBJ databases">
        <title>A comparative analysis of the Nautiliaceae.</title>
        <authorList>
            <person name="Grosche A."/>
            <person name="Smedile F."/>
            <person name="Vetriani C."/>
        </authorList>
    </citation>
    <scope>NUCLEOTIDE SEQUENCE [LARGE SCALE GENOMIC DNA]</scope>
    <source>
        <strain evidence="2 3">TB-2</strain>
    </source>
</reference>
<proteinExistence type="predicted"/>
<dbReference type="PANTHER" id="PTHR43685:SF2">
    <property type="entry name" value="GLYCOSYLTRANSFERASE 2-LIKE DOMAIN-CONTAINING PROTEIN"/>
    <property type="match status" value="1"/>
</dbReference>
<sequence length="316" mass="37081">MVFSVIIPLYNKEEYIKRAINSVLNQTFQQFEIIIVNDGSTDRSVEKVKEIKDSRVRLINQENQGVSAARNRGIKEAKYDFIAFLDADDEWEKDYLKTIVTLIKKYPECKVFATNYKIVESNGNIRYPRINGLPKNFKEGVISSETYFEVASKSDPILCSSTVCVVKNAINKIGGFPVGVKGGEDLITWAKLMTKNKLAFNYKKHLAIFYRNTNIKNDNNSKNYRIVSYDKDIVAKELMKLYKEYQLEGLKQYIAYWFKIKINIFLRAKEYELAKKEFIFFKKYSKKNFKFFFYLFLLNSPVFIKKLIIKNLWGEL</sequence>
<dbReference type="PANTHER" id="PTHR43685">
    <property type="entry name" value="GLYCOSYLTRANSFERASE"/>
    <property type="match status" value="1"/>
</dbReference>
<protein>
    <submittedName>
        <fullName evidence="2">Glycosyltransferase family 2 protein</fullName>
    </submittedName>
</protein>
<organism evidence="2 3">
    <name type="scientific">Caminibacter mediatlanticus TB-2</name>
    <dbReference type="NCBI Taxonomy" id="391592"/>
    <lineage>
        <taxon>Bacteria</taxon>
        <taxon>Pseudomonadati</taxon>
        <taxon>Campylobacterota</taxon>
        <taxon>Epsilonproteobacteria</taxon>
        <taxon>Nautiliales</taxon>
        <taxon>Nautiliaceae</taxon>
        <taxon>Caminibacter</taxon>
    </lineage>
</organism>
<dbReference type="Pfam" id="PF00535">
    <property type="entry name" value="Glycos_transf_2"/>
    <property type="match status" value="1"/>
</dbReference>
<dbReference type="Proteomes" id="UP000306825">
    <property type="component" value="Chromosome"/>
</dbReference>
<name>A0ABX5V6R0_9BACT</name>
<evidence type="ECO:0000259" key="1">
    <source>
        <dbReference type="Pfam" id="PF00535"/>
    </source>
</evidence>
<feature type="domain" description="Glycosyltransferase 2-like" evidence="1">
    <location>
        <begin position="4"/>
        <end position="130"/>
    </location>
</feature>
<dbReference type="EMBL" id="CP040463">
    <property type="protein sequence ID" value="QCT93962.1"/>
    <property type="molecule type" value="Genomic_DNA"/>
</dbReference>
<evidence type="ECO:0000313" key="3">
    <source>
        <dbReference type="Proteomes" id="UP000306825"/>
    </source>
</evidence>
<keyword evidence="3" id="KW-1185">Reference proteome</keyword>
<accession>A0ABX5V6R0</accession>